<feature type="domain" description="Enoyl reductase (ER)" evidence="3">
    <location>
        <begin position="20"/>
        <end position="376"/>
    </location>
</feature>
<evidence type="ECO:0000313" key="5">
    <source>
        <dbReference type="Proteomes" id="UP000297792"/>
    </source>
</evidence>
<accession>A0A4Z0HH99</accession>
<dbReference type="InterPro" id="IPR020843">
    <property type="entry name" value="ER"/>
</dbReference>
<dbReference type="PANTHER" id="PTHR48106">
    <property type="entry name" value="QUINONE OXIDOREDUCTASE PIG3-RELATED"/>
    <property type="match status" value="1"/>
</dbReference>
<dbReference type="Gene3D" id="3.40.50.720">
    <property type="entry name" value="NAD(P)-binding Rossmann-like Domain"/>
    <property type="match status" value="1"/>
</dbReference>
<evidence type="ECO:0000256" key="1">
    <source>
        <dbReference type="ARBA" id="ARBA00022857"/>
    </source>
</evidence>
<sequence length="380" mass="39041">MTDSLPKTALELRSLVTDNGTLELSLHEVAVPTPAQDEVVVRVEASPINPSDLGLLIPSAADMSSATVAGTADRPVVTAPLRDGALAGMAARVGISLPVGNEGAGTVVAAGESAQAQALLGKTVGIAGGAMYAQYRVVKAEACLVLPEGASAKEGASSFVNPLTALGMLETMRREGHSALVHTAAASNLGQMLVKACLADGVPLVNIVRKAEQEEILRGLGAVHVCNSSSPSFETDLVEALKATSATLAFDATGGGTLASQILNGMERAANATAGQYSRYGSSVHKQVYIYGSLDTGPTVLTRNFGMAWGVGGWLLTPFLAGAGPETIARLRARVAAELTTTFASAYTQEVSLAGMLKPEAFNSYLQKATGEKYLVTPQA</sequence>
<dbReference type="SUPFAM" id="SSF50129">
    <property type="entry name" value="GroES-like"/>
    <property type="match status" value="1"/>
</dbReference>
<dbReference type="GO" id="GO:0070402">
    <property type="term" value="F:NADPH binding"/>
    <property type="evidence" value="ECO:0007669"/>
    <property type="project" value="TreeGrafter"/>
</dbReference>
<dbReference type="SUPFAM" id="SSF51735">
    <property type="entry name" value="NAD(P)-binding Rossmann-fold domains"/>
    <property type="match status" value="1"/>
</dbReference>
<dbReference type="SMART" id="SM00829">
    <property type="entry name" value="PKS_ER"/>
    <property type="match status" value="1"/>
</dbReference>
<evidence type="ECO:0000259" key="3">
    <source>
        <dbReference type="SMART" id="SM00829"/>
    </source>
</evidence>
<dbReference type="InterPro" id="IPR011032">
    <property type="entry name" value="GroES-like_sf"/>
</dbReference>
<dbReference type="GO" id="GO:0016651">
    <property type="term" value="F:oxidoreductase activity, acting on NAD(P)H"/>
    <property type="evidence" value="ECO:0007669"/>
    <property type="project" value="TreeGrafter"/>
</dbReference>
<dbReference type="Proteomes" id="UP000297792">
    <property type="component" value="Unassembled WGS sequence"/>
</dbReference>
<dbReference type="EMBL" id="RWKA01000019">
    <property type="protein sequence ID" value="TGB37728.1"/>
    <property type="molecule type" value="Genomic_DNA"/>
</dbReference>
<reference evidence="4 5" key="1">
    <citation type="submission" date="2018-12" db="EMBL/GenBank/DDBJ databases">
        <title>Draft genome sequences of Mycolicibacterium peregrinum isolated from a pig with lymphadenitis and from soil on the same Japanese pig farm.</title>
        <authorList>
            <person name="Komatsu T."/>
            <person name="Ohya K."/>
            <person name="Sawai K."/>
            <person name="Odoi J.O."/>
            <person name="Otsu K."/>
            <person name="Ota A."/>
            <person name="Ito T."/>
            <person name="Kawai M."/>
            <person name="Maruyama F."/>
        </authorList>
    </citation>
    <scope>NUCLEOTIDE SEQUENCE [LARGE SCALE GENOMIC DNA]</scope>
    <source>
        <strain evidence="4 5">138</strain>
    </source>
</reference>
<keyword evidence="5" id="KW-1185">Reference proteome</keyword>
<name>A0A4Z0HH99_MYCPR</name>
<keyword evidence="1" id="KW-0521">NADP</keyword>
<dbReference type="AlphaFoldDB" id="A0A4Z0HH99"/>
<evidence type="ECO:0000256" key="2">
    <source>
        <dbReference type="ARBA" id="ARBA00023002"/>
    </source>
</evidence>
<protein>
    <submittedName>
        <fullName evidence="4">NADH oxidase</fullName>
    </submittedName>
</protein>
<dbReference type="InterPro" id="IPR036291">
    <property type="entry name" value="NAD(P)-bd_dom_sf"/>
</dbReference>
<dbReference type="PANTHER" id="PTHR48106:SF18">
    <property type="entry name" value="QUINONE OXIDOREDUCTASE PIG3"/>
    <property type="match status" value="1"/>
</dbReference>
<comment type="caution">
    <text evidence="4">The sequence shown here is derived from an EMBL/GenBank/DDBJ whole genome shotgun (WGS) entry which is preliminary data.</text>
</comment>
<evidence type="ECO:0000313" key="4">
    <source>
        <dbReference type="EMBL" id="TGB37728.1"/>
    </source>
</evidence>
<dbReference type="RefSeq" id="WP_135361861.1">
    <property type="nucleotide sequence ID" value="NZ_JBLVUT010000001.1"/>
</dbReference>
<dbReference type="CDD" id="cd08291">
    <property type="entry name" value="ETR_like_1"/>
    <property type="match status" value="1"/>
</dbReference>
<keyword evidence="2" id="KW-0560">Oxidoreductase</keyword>
<dbReference type="Gene3D" id="3.90.180.10">
    <property type="entry name" value="Medium-chain alcohol dehydrogenases, catalytic domain"/>
    <property type="match status" value="1"/>
</dbReference>
<proteinExistence type="predicted"/>
<organism evidence="4 5">
    <name type="scientific">Mycolicibacterium peregrinum</name>
    <name type="common">Mycobacterium peregrinum</name>
    <dbReference type="NCBI Taxonomy" id="43304"/>
    <lineage>
        <taxon>Bacteria</taxon>
        <taxon>Bacillati</taxon>
        <taxon>Actinomycetota</taxon>
        <taxon>Actinomycetes</taxon>
        <taxon>Mycobacteriales</taxon>
        <taxon>Mycobacteriaceae</taxon>
        <taxon>Mycolicibacterium</taxon>
    </lineage>
</organism>
<gene>
    <name evidence="4" type="ORF">EJD98_26560</name>
</gene>